<dbReference type="GeneID" id="78019602"/>
<evidence type="ECO:0000313" key="2">
    <source>
        <dbReference type="EMBL" id="MEA5610497.1"/>
    </source>
</evidence>
<reference evidence="2 3" key="1">
    <citation type="submission" date="2023-12" db="EMBL/GenBank/DDBJ databases">
        <title>Baltic Sea Cyanobacteria.</title>
        <authorList>
            <person name="Delbaje E."/>
            <person name="Fewer D.P."/>
            <person name="Shishido T.K."/>
        </authorList>
    </citation>
    <scope>NUCLEOTIDE SEQUENCE [LARGE SCALE GENOMIC DNA]</scope>
    <source>
        <strain evidence="2 3">UHCC 0060</strain>
    </source>
</reference>
<evidence type="ECO:0000256" key="1">
    <source>
        <dbReference type="SAM" id="Phobius"/>
    </source>
</evidence>
<protein>
    <submittedName>
        <fullName evidence="2">Uncharacterized protein</fullName>
    </submittedName>
</protein>
<organism evidence="2 3">
    <name type="scientific">Nodularia spumigena UHCC 0060</name>
    <dbReference type="NCBI Taxonomy" id="3110300"/>
    <lineage>
        <taxon>Bacteria</taxon>
        <taxon>Bacillati</taxon>
        <taxon>Cyanobacteriota</taxon>
        <taxon>Cyanophyceae</taxon>
        <taxon>Nostocales</taxon>
        <taxon>Nodulariaceae</taxon>
        <taxon>Nodularia</taxon>
    </lineage>
</organism>
<feature type="transmembrane region" description="Helical" evidence="1">
    <location>
        <begin position="89"/>
        <end position="109"/>
    </location>
</feature>
<dbReference type="Proteomes" id="UP001303285">
    <property type="component" value="Unassembled WGS sequence"/>
</dbReference>
<accession>A0ABU5UX61</accession>
<comment type="caution">
    <text evidence="2">The sequence shown here is derived from an EMBL/GenBank/DDBJ whole genome shotgun (WGS) entry which is preliminary data.</text>
</comment>
<sequence length="115" mass="12698">MNKITHQLTQVEHLERIAKVEVITRRRRTMKRKTHNFVNQSLATIALYSIVITGFLGVAALGCWGFEIIDNNSRPTILRGHDWQAQKNVCLGGMAVAFSGFLGSALLGACLGSEE</sequence>
<keyword evidence="1" id="KW-0472">Membrane</keyword>
<keyword evidence="1" id="KW-0812">Transmembrane</keyword>
<proteinExistence type="predicted"/>
<evidence type="ECO:0000313" key="3">
    <source>
        <dbReference type="Proteomes" id="UP001303285"/>
    </source>
</evidence>
<feature type="transmembrane region" description="Helical" evidence="1">
    <location>
        <begin position="45"/>
        <end position="69"/>
    </location>
</feature>
<keyword evidence="1" id="KW-1133">Transmembrane helix</keyword>
<dbReference type="EMBL" id="JAYGHK010000107">
    <property type="protein sequence ID" value="MEA5610497.1"/>
    <property type="molecule type" value="Genomic_DNA"/>
</dbReference>
<keyword evidence="3" id="KW-1185">Reference proteome</keyword>
<gene>
    <name evidence="2" type="ORF">VB695_20895</name>
</gene>
<dbReference type="RefSeq" id="WP_006197198.1">
    <property type="nucleotide sequence ID" value="NZ_JAYGHK010000107.1"/>
</dbReference>
<name>A0ABU5UX61_NODSP</name>